<feature type="domain" description="Endoribonuclease L-PSP/chorismate mutase-like" evidence="1">
    <location>
        <begin position="6"/>
        <end position="150"/>
    </location>
</feature>
<dbReference type="Pfam" id="PF14588">
    <property type="entry name" value="YjgF_endoribonc"/>
    <property type="match status" value="1"/>
</dbReference>
<evidence type="ECO:0000259" key="1">
    <source>
        <dbReference type="Pfam" id="PF14588"/>
    </source>
</evidence>
<evidence type="ECO:0000313" key="3">
    <source>
        <dbReference type="Proteomes" id="UP001442841"/>
    </source>
</evidence>
<dbReference type="EMBL" id="CP154795">
    <property type="protein sequence ID" value="XAN06577.1"/>
    <property type="molecule type" value="Genomic_DNA"/>
</dbReference>
<sequence>MTVTERLGELGLSLPEVAKPLAAYVPATRVGNQVWTSGQLPMVRGQLTTVGKLGAEVTLEQGVEAARTCLLNALAAIAAEAGGVDRITRIVKLVVFVASTPDFTDQPKVGNGASELVGEIFGDAGLHVRSAVGVSVLPLDAAVELEVVAEIA</sequence>
<dbReference type="InterPro" id="IPR035959">
    <property type="entry name" value="RutC-like_sf"/>
</dbReference>
<dbReference type="PANTHER" id="PTHR43760">
    <property type="entry name" value="ENDORIBONUCLEASE-RELATED"/>
    <property type="match status" value="1"/>
</dbReference>
<dbReference type="PANTHER" id="PTHR43760:SF1">
    <property type="entry name" value="ENDORIBONUCLEASE L-PSP_CHORISMATE MUTASE-LIKE DOMAIN-CONTAINING PROTEIN"/>
    <property type="match status" value="1"/>
</dbReference>
<dbReference type="Proteomes" id="UP001442841">
    <property type="component" value="Chromosome"/>
</dbReference>
<keyword evidence="3" id="KW-1185">Reference proteome</keyword>
<dbReference type="RefSeq" id="WP_425308005.1">
    <property type="nucleotide sequence ID" value="NZ_CP154795.1"/>
</dbReference>
<dbReference type="SUPFAM" id="SSF55298">
    <property type="entry name" value="YjgF-like"/>
    <property type="match status" value="1"/>
</dbReference>
<dbReference type="Gene3D" id="3.30.1330.40">
    <property type="entry name" value="RutC-like"/>
    <property type="match status" value="1"/>
</dbReference>
<dbReference type="CDD" id="cd02199">
    <property type="entry name" value="YjgF_YER057c_UK114_like_1"/>
    <property type="match status" value="1"/>
</dbReference>
<dbReference type="InterPro" id="IPR013813">
    <property type="entry name" value="Endoribo_LPSP/chorism_mut-like"/>
</dbReference>
<reference evidence="2 3" key="1">
    <citation type="submission" date="2024-04" db="EMBL/GenBank/DDBJ databases">
        <title>Isolation of an actinomycete strain from pig manure.</title>
        <authorList>
            <person name="Gong T."/>
            <person name="Yu Z."/>
            <person name="An M."/>
            <person name="Wei C."/>
            <person name="Yang W."/>
            <person name="Liu L."/>
        </authorList>
    </citation>
    <scope>NUCLEOTIDE SEQUENCE [LARGE SCALE GENOMIC DNA]</scope>
    <source>
        <strain evidence="2 3">ZF39</strain>
    </source>
</reference>
<gene>
    <name evidence="2" type="ORF">AADG42_04390</name>
</gene>
<accession>A0ABZ3FKM7</accession>
<organism evidence="2 3">
    <name type="scientific">Ammonicoccus fulvus</name>
    <dbReference type="NCBI Taxonomy" id="3138240"/>
    <lineage>
        <taxon>Bacteria</taxon>
        <taxon>Bacillati</taxon>
        <taxon>Actinomycetota</taxon>
        <taxon>Actinomycetes</taxon>
        <taxon>Propionibacteriales</taxon>
        <taxon>Propionibacteriaceae</taxon>
        <taxon>Ammonicoccus</taxon>
    </lineage>
</organism>
<evidence type="ECO:0000313" key="2">
    <source>
        <dbReference type="EMBL" id="XAN06577.1"/>
    </source>
</evidence>
<proteinExistence type="predicted"/>
<name>A0ABZ3FKM7_9ACTN</name>
<protein>
    <submittedName>
        <fullName evidence="2">RidA family protein</fullName>
    </submittedName>
</protein>